<dbReference type="Proteomes" id="UP000225706">
    <property type="component" value="Unassembled WGS sequence"/>
</dbReference>
<reference evidence="4" key="1">
    <citation type="journal article" date="2017" name="bioRxiv">
        <title>Comparative analysis of the genomes of Stylophora pistillata and Acropora digitifera provides evidence for extensive differences between species of corals.</title>
        <authorList>
            <person name="Voolstra C.R."/>
            <person name="Li Y."/>
            <person name="Liew Y.J."/>
            <person name="Baumgarten S."/>
            <person name="Zoccola D."/>
            <person name="Flot J.-F."/>
            <person name="Tambutte S."/>
            <person name="Allemand D."/>
            <person name="Aranda M."/>
        </authorList>
    </citation>
    <scope>NUCLEOTIDE SEQUENCE [LARGE SCALE GENOMIC DNA]</scope>
</reference>
<feature type="compositionally biased region" description="Low complexity" evidence="2">
    <location>
        <begin position="251"/>
        <end position="272"/>
    </location>
</feature>
<dbReference type="Pfam" id="PF00400">
    <property type="entry name" value="WD40"/>
    <property type="match status" value="1"/>
</dbReference>
<dbReference type="AlphaFoldDB" id="A0A2B4SS99"/>
<comment type="caution">
    <text evidence="3">The sequence shown here is derived from an EMBL/GenBank/DDBJ whole genome shotgun (WGS) entry which is preliminary data.</text>
</comment>
<name>A0A2B4SS99_STYPI</name>
<evidence type="ECO:0000313" key="3">
    <source>
        <dbReference type="EMBL" id="PFX31989.1"/>
    </source>
</evidence>
<dbReference type="SUPFAM" id="SSF69322">
    <property type="entry name" value="Tricorn protease domain 2"/>
    <property type="match status" value="1"/>
</dbReference>
<dbReference type="InterPro" id="IPR001680">
    <property type="entry name" value="WD40_rpt"/>
</dbReference>
<dbReference type="PANTHER" id="PTHR22874">
    <property type="entry name" value="ACTIVATING MOLECULE IN BECN1-REGULATED AUTOPHAGY PROTEIN 1"/>
    <property type="match status" value="1"/>
</dbReference>
<evidence type="ECO:0000313" key="4">
    <source>
        <dbReference type="Proteomes" id="UP000225706"/>
    </source>
</evidence>
<dbReference type="GO" id="GO:0000423">
    <property type="term" value="P:mitophagy"/>
    <property type="evidence" value="ECO:0007669"/>
    <property type="project" value="TreeGrafter"/>
</dbReference>
<evidence type="ECO:0000256" key="1">
    <source>
        <dbReference type="PROSITE-ProRule" id="PRU00221"/>
    </source>
</evidence>
<dbReference type="Gene3D" id="2.130.10.10">
    <property type="entry name" value="YVTN repeat-like/Quinoprotein amine dehydrogenase"/>
    <property type="match status" value="1"/>
</dbReference>
<dbReference type="InterPro" id="IPR015943">
    <property type="entry name" value="WD40/YVTN_repeat-like_dom_sf"/>
</dbReference>
<accession>A0A2B4SS99</accession>
<dbReference type="SUPFAM" id="SSF50978">
    <property type="entry name" value="WD40 repeat-like"/>
    <property type="match status" value="1"/>
</dbReference>
<evidence type="ECO:0000256" key="2">
    <source>
        <dbReference type="SAM" id="MobiDB-lite"/>
    </source>
</evidence>
<sequence length="604" mass="64976">MYESPKVGAFKSHEECELPGSPRSTFLVCFSPDKTKMASSHGDHTVRIVDCKTFKCMNTLRGHPRTPWCIVFHPSSNELLASGCLGGEVRVWNLKTGDSEVYTPPDRAVIASLAFHPMDHVLLIATSNKLLLWSWDQPEPFACVQTASAEEKVRLVEFSPLGDHILTAVTNIPQPASNSGTIPTSMLYSNSVPVTRETETISSSVINQNDNENQDYRGAFAVFRARDNNTWNFNVTSDDNDSAVLENEATGNSVSFESDSSDDSPGGVSMSVTAGDTDVYSDTPDVELPTMQQSVPFDSQYFTSAPADQPDDRVVGVGRVINVGPSSSRSSYLSHGTNHSSSFATLGGSQGSGTAVATATARTFRHVHTAVVVADVTNGGPQFALRTAINRAIAGAFAGCGEGAVASNIINTTHRLQWWHFSQVELPDLKNSESHVIASSCKIHNDASCDISSDGKLLATFVPSAQGFPDDGVVAVYSLEKATLGQCLFAKEFGPNAISISLSPLNRYIMVGLAARRLHWHLTSRQVVAQIFRLTGKESPSDAVKPVVSITHDCNPDQRSHVSVNAAFFHPLVGNGLVYGTNRGHLHMRQFGRRSSSGLSSLSG</sequence>
<dbReference type="PANTHER" id="PTHR22874:SF1">
    <property type="entry name" value="ACTIVATING MOLECULE IN BECN1-REGULATED AUTOPHAGY PROTEIN 1"/>
    <property type="match status" value="1"/>
</dbReference>
<feature type="repeat" description="WD" evidence="1">
    <location>
        <begin position="60"/>
        <end position="102"/>
    </location>
</feature>
<dbReference type="InterPro" id="IPR052596">
    <property type="entry name" value="AMBRA1_autophagy"/>
</dbReference>
<proteinExistence type="predicted"/>
<keyword evidence="4" id="KW-1185">Reference proteome</keyword>
<dbReference type="InterPro" id="IPR036322">
    <property type="entry name" value="WD40_repeat_dom_sf"/>
</dbReference>
<dbReference type="GO" id="GO:0000045">
    <property type="term" value="P:autophagosome assembly"/>
    <property type="evidence" value="ECO:0007669"/>
    <property type="project" value="TreeGrafter"/>
</dbReference>
<dbReference type="PROSITE" id="PS50082">
    <property type="entry name" value="WD_REPEATS_2"/>
    <property type="match status" value="1"/>
</dbReference>
<organism evidence="3 4">
    <name type="scientific">Stylophora pistillata</name>
    <name type="common">Smooth cauliflower coral</name>
    <dbReference type="NCBI Taxonomy" id="50429"/>
    <lineage>
        <taxon>Eukaryota</taxon>
        <taxon>Metazoa</taxon>
        <taxon>Cnidaria</taxon>
        <taxon>Anthozoa</taxon>
        <taxon>Hexacorallia</taxon>
        <taxon>Scleractinia</taxon>
        <taxon>Astrocoeniina</taxon>
        <taxon>Pocilloporidae</taxon>
        <taxon>Stylophora</taxon>
    </lineage>
</organism>
<dbReference type="STRING" id="50429.A0A2B4SS99"/>
<feature type="region of interest" description="Disordered" evidence="2">
    <location>
        <begin position="250"/>
        <end position="272"/>
    </location>
</feature>
<dbReference type="SMART" id="SM00320">
    <property type="entry name" value="WD40"/>
    <property type="match status" value="3"/>
</dbReference>
<protein>
    <submittedName>
        <fullName evidence="3">Activating molecule in BECN1-regulated autophagy protein 1</fullName>
    </submittedName>
</protein>
<dbReference type="GO" id="GO:0080008">
    <property type="term" value="C:Cul4-RING E3 ubiquitin ligase complex"/>
    <property type="evidence" value="ECO:0007669"/>
    <property type="project" value="TreeGrafter"/>
</dbReference>
<dbReference type="OrthoDB" id="6363363at2759"/>
<keyword evidence="1" id="KW-0853">WD repeat</keyword>
<dbReference type="EMBL" id="LSMT01000028">
    <property type="protein sequence ID" value="PFX31989.1"/>
    <property type="molecule type" value="Genomic_DNA"/>
</dbReference>
<dbReference type="GO" id="GO:1990756">
    <property type="term" value="F:ubiquitin-like ligase-substrate adaptor activity"/>
    <property type="evidence" value="ECO:0007669"/>
    <property type="project" value="TreeGrafter"/>
</dbReference>
<gene>
    <name evidence="3" type="primary">AMBRA1</name>
    <name evidence="3" type="ORF">AWC38_SpisGene3151</name>
</gene>